<dbReference type="SMART" id="SM00244">
    <property type="entry name" value="PHB"/>
    <property type="match status" value="1"/>
</dbReference>
<dbReference type="Pfam" id="PF01145">
    <property type="entry name" value="Band_7"/>
    <property type="match status" value="1"/>
</dbReference>
<dbReference type="GO" id="GO:0007005">
    <property type="term" value="P:mitochondrion organization"/>
    <property type="evidence" value="ECO:0007669"/>
    <property type="project" value="TreeGrafter"/>
</dbReference>
<evidence type="ECO:0000313" key="10">
    <source>
        <dbReference type="EnsemblPlants" id="AUR62014883-RA:cds"/>
    </source>
</evidence>
<evidence type="ECO:0000259" key="9">
    <source>
        <dbReference type="SMART" id="SM00244"/>
    </source>
</evidence>
<feature type="domain" description="Band 7" evidence="9">
    <location>
        <begin position="12"/>
        <end position="174"/>
    </location>
</feature>
<dbReference type="PANTHER" id="PTHR23222:SF1">
    <property type="entry name" value="PROHIBITIN-2"/>
    <property type="match status" value="1"/>
</dbReference>
<dbReference type="PANTHER" id="PTHR23222">
    <property type="entry name" value="PROHIBITIN"/>
    <property type="match status" value="1"/>
</dbReference>
<dbReference type="EnsemblPlants" id="AUR62014883-RA">
    <property type="protein sequence ID" value="AUR62014883-RA:cds"/>
    <property type="gene ID" value="AUR62014883"/>
</dbReference>
<sequence>MVGVFGAYSIHSSFYSVAPGCRAIIFSRIDGIKDKVYPEGTHTIVPWLERPIIYDIRSRPHVVESTTGSHDLQMINIGIRVLFRPKVDELPRIYRHLGEDYDERVLPSIIHETLKAVIAQYNASQLLTQRENVSREIRKILTERASNFFIEVDDVSITSLNFGKEFTESIEAKQIAQQDAERTKFVVEKAEQEKQSAIIRAQGEAKSAELIGEAVSNNQAFIALRHIEASKETAQTISNAQNKVYMSSDNLLIDLKSLNIESAKHLPRKIDK</sequence>
<dbReference type="SUPFAM" id="SSF117892">
    <property type="entry name" value="Band 7/SPFH domain"/>
    <property type="match status" value="1"/>
</dbReference>
<dbReference type="Proteomes" id="UP000596660">
    <property type="component" value="Unplaced"/>
</dbReference>
<dbReference type="InterPro" id="IPR001107">
    <property type="entry name" value="Band_7"/>
</dbReference>
<organism evidence="10 11">
    <name type="scientific">Chenopodium quinoa</name>
    <name type="common">Quinoa</name>
    <dbReference type="NCBI Taxonomy" id="63459"/>
    <lineage>
        <taxon>Eukaryota</taxon>
        <taxon>Viridiplantae</taxon>
        <taxon>Streptophyta</taxon>
        <taxon>Embryophyta</taxon>
        <taxon>Tracheophyta</taxon>
        <taxon>Spermatophyta</taxon>
        <taxon>Magnoliopsida</taxon>
        <taxon>eudicotyledons</taxon>
        <taxon>Gunneridae</taxon>
        <taxon>Pentapetalae</taxon>
        <taxon>Caryophyllales</taxon>
        <taxon>Chenopodiaceae</taxon>
        <taxon>Chenopodioideae</taxon>
        <taxon>Atripliceae</taxon>
        <taxon>Chenopodium</taxon>
    </lineage>
</organism>
<keyword evidence="4 8" id="KW-0999">Mitochondrion inner membrane</keyword>
<dbReference type="FunFam" id="3.30.479.30:FF:000001">
    <property type="entry name" value="Prohibitin 2"/>
    <property type="match status" value="1"/>
</dbReference>
<comment type="similarity">
    <text evidence="2 8">Belongs to the prohibitin family.</text>
</comment>
<evidence type="ECO:0000256" key="8">
    <source>
        <dbReference type="RuleBase" id="RU366048"/>
    </source>
</evidence>
<reference evidence="10" key="2">
    <citation type="submission" date="2021-03" db="UniProtKB">
        <authorList>
            <consortium name="EnsemblPlants"/>
        </authorList>
    </citation>
    <scope>IDENTIFICATION</scope>
</reference>
<evidence type="ECO:0000256" key="7">
    <source>
        <dbReference type="ARBA" id="ARBA00023136"/>
    </source>
</evidence>
<proteinExistence type="inferred from homology"/>
<protein>
    <recommendedName>
        <fullName evidence="8">Prohibitin</fullName>
    </recommendedName>
</protein>
<reference evidence="10" key="1">
    <citation type="journal article" date="2017" name="Nature">
        <title>The genome of Chenopodium quinoa.</title>
        <authorList>
            <person name="Jarvis D.E."/>
            <person name="Ho Y.S."/>
            <person name="Lightfoot D.J."/>
            <person name="Schmoeckel S.M."/>
            <person name="Li B."/>
            <person name="Borm T.J.A."/>
            <person name="Ohyanagi H."/>
            <person name="Mineta K."/>
            <person name="Michell C.T."/>
            <person name="Saber N."/>
            <person name="Kharbatia N.M."/>
            <person name="Rupper R.R."/>
            <person name="Sharp A.R."/>
            <person name="Dally N."/>
            <person name="Boughton B.A."/>
            <person name="Woo Y.H."/>
            <person name="Gao G."/>
            <person name="Schijlen E.G.W.M."/>
            <person name="Guo X."/>
            <person name="Momin A.A."/>
            <person name="Negrao S."/>
            <person name="Al-Babili S."/>
            <person name="Gehring C."/>
            <person name="Roessner U."/>
            <person name="Jung C."/>
            <person name="Murphy K."/>
            <person name="Arold S.T."/>
            <person name="Gojobori T."/>
            <person name="van der Linden C.G."/>
            <person name="van Loo E.N."/>
            <person name="Jellen E.N."/>
            <person name="Maughan P.J."/>
            <person name="Tester M."/>
        </authorList>
    </citation>
    <scope>NUCLEOTIDE SEQUENCE [LARGE SCALE GENOMIC DNA]</scope>
    <source>
        <strain evidence="10">cv. PI 614886</strain>
    </source>
</reference>
<keyword evidence="5" id="KW-0812">Transmembrane</keyword>
<dbReference type="InterPro" id="IPR036013">
    <property type="entry name" value="Band_7/SPFH_dom_sf"/>
</dbReference>
<keyword evidence="11" id="KW-1185">Reference proteome</keyword>
<dbReference type="CDD" id="cd03401">
    <property type="entry name" value="SPFH_prohibitin"/>
    <property type="match status" value="1"/>
</dbReference>
<evidence type="ECO:0000256" key="6">
    <source>
        <dbReference type="ARBA" id="ARBA00023128"/>
    </source>
</evidence>
<evidence type="ECO:0000256" key="3">
    <source>
        <dbReference type="ARBA" id="ARBA00011786"/>
    </source>
</evidence>
<evidence type="ECO:0000256" key="2">
    <source>
        <dbReference type="ARBA" id="ARBA00009658"/>
    </source>
</evidence>
<dbReference type="Gramene" id="AUR62014883-RA">
    <property type="protein sequence ID" value="AUR62014883-RA:cds"/>
    <property type="gene ID" value="AUR62014883"/>
</dbReference>
<comment type="subcellular location">
    <subcellularLocation>
        <location evidence="1">Mitochondrion inner membrane</location>
        <topology evidence="1">Single-pass type II membrane protein</topology>
    </subcellularLocation>
</comment>
<dbReference type="AlphaFoldDB" id="A0A803LLN6"/>
<dbReference type="PRINTS" id="PR00679">
    <property type="entry name" value="PROHIBITIN"/>
</dbReference>
<keyword evidence="5" id="KW-0735">Signal-anchor</keyword>
<evidence type="ECO:0000256" key="5">
    <source>
        <dbReference type="ARBA" id="ARBA00022968"/>
    </source>
</evidence>
<evidence type="ECO:0000256" key="4">
    <source>
        <dbReference type="ARBA" id="ARBA00022792"/>
    </source>
</evidence>
<keyword evidence="7" id="KW-0472">Membrane</keyword>
<keyword evidence="6" id="KW-0496">Mitochondrion</keyword>
<dbReference type="Gene3D" id="3.30.479.30">
    <property type="entry name" value="Band 7 domain"/>
    <property type="match status" value="1"/>
</dbReference>
<dbReference type="GO" id="GO:0005743">
    <property type="term" value="C:mitochondrial inner membrane"/>
    <property type="evidence" value="ECO:0007669"/>
    <property type="project" value="UniProtKB-SubCell"/>
</dbReference>
<accession>A0A803LLN6</accession>
<evidence type="ECO:0000313" key="11">
    <source>
        <dbReference type="Proteomes" id="UP000596660"/>
    </source>
</evidence>
<evidence type="ECO:0000256" key="1">
    <source>
        <dbReference type="ARBA" id="ARBA00004140"/>
    </source>
</evidence>
<comment type="subunit">
    <text evidence="3">Component of a prohibitin multimeric complex in mitochondrial membranes.</text>
</comment>
<dbReference type="InterPro" id="IPR000163">
    <property type="entry name" value="Prohibitin"/>
</dbReference>
<name>A0A803LLN6_CHEQI</name>